<dbReference type="PANTHER" id="PTHR22760">
    <property type="entry name" value="GLYCOSYLTRANSFERASE"/>
    <property type="match status" value="1"/>
</dbReference>
<keyword evidence="9 11" id="KW-0472">Membrane</keyword>
<evidence type="ECO:0000256" key="7">
    <source>
        <dbReference type="ARBA" id="ARBA00022824"/>
    </source>
</evidence>
<evidence type="ECO:0000256" key="10">
    <source>
        <dbReference type="ARBA" id="ARBA00038466"/>
    </source>
</evidence>
<accession>A0A6F9DN44</accession>
<name>A0A6F9DN44_9ASCI</name>
<feature type="transmembrane region" description="Helical" evidence="11">
    <location>
        <begin position="210"/>
        <end position="231"/>
    </location>
</feature>
<feature type="transmembrane region" description="Helical" evidence="11">
    <location>
        <begin position="274"/>
        <end position="294"/>
    </location>
</feature>
<dbReference type="GO" id="GO:0005789">
    <property type="term" value="C:endoplasmic reticulum membrane"/>
    <property type="evidence" value="ECO:0007669"/>
    <property type="project" value="UniProtKB-SubCell"/>
</dbReference>
<reference evidence="13" key="1">
    <citation type="submission" date="2020-04" db="EMBL/GenBank/DDBJ databases">
        <authorList>
            <person name="Neveu A P."/>
        </authorList>
    </citation>
    <scope>NUCLEOTIDE SEQUENCE</scope>
    <source>
        <tissue evidence="13">Whole embryo</tissue>
    </source>
</reference>
<evidence type="ECO:0000256" key="8">
    <source>
        <dbReference type="ARBA" id="ARBA00022989"/>
    </source>
</evidence>
<dbReference type="GO" id="GO:0006506">
    <property type="term" value="P:GPI anchor biosynthetic process"/>
    <property type="evidence" value="ECO:0007669"/>
    <property type="project" value="UniProtKB-KW"/>
</dbReference>
<organism evidence="13">
    <name type="scientific">Phallusia mammillata</name>
    <dbReference type="NCBI Taxonomy" id="59560"/>
    <lineage>
        <taxon>Eukaryota</taxon>
        <taxon>Metazoa</taxon>
        <taxon>Chordata</taxon>
        <taxon>Tunicata</taxon>
        <taxon>Ascidiacea</taxon>
        <taxon>Phlebobranchia</taxon>
        <taxon>Ascidiidae</taxon>
        <taxon>Phallusia</taxon>
    </lineage>
</organism>
<feature type="chain" id="PRO_5026064242" description="Mannosyltransferase" evidence="12">
    <location>
        <begin position="22"/>
        <end position="546"/>
    </location>
</feature>
<protein>
    <recommendedName>
        <fullName evidence="11">Mannosyltransferase</fullName>
        <ecNumber evidence="11">2.4.1.-</ecNumber>
    </recommendedName>
</protein>
<feature type="signal peptide" evidence="12">
    <location>
        <begin position="1"/>
        <end position="21"/>
    </location>
</feature>
<keyword evidence="5 13" id="KW-0808">Transferase</keyword>
<evidence type="ECO:0000256" key="11">
    <source>
        <dbReference type="RuleBase" id="RU363075"/>
    </source>
</evidence>
<evidence type="ECO:0000256" key="2">
    <source>
        <dbReference type="ARBA" id="ARBA00004687"/>
    </source>
</evidence>
<evidence type="ECO:0000256" key="6">
    <source>
        <dbReference type="ARBA" id="ARBA00022692"/>
    </source>
</evidence>
<evidence type="ECO:0000256" key="3">
    <source>
        <dbReference type="ARBA" id="ARBA00022502"/>
    </source>
</evidence>
<evidence type="ECO:0000256" key="5">
    <source>
        <dbReference type="ARBA" id="ARBA00022679"/>
    </source>
</evidence>
<dbReference type="InterPro" id="IPR005599">
    <property type="entry name" value="GPI_mannosylTrfase"/>
</dbReference>
<dbReference type="AlphaFoldDB" id="A0A6F9DN44"/>
<feature type="transmembrane region" description="Helical" evidence="11">
    <location>
        <begin position="306"/>
        <end position="325"/>
    </location>
</feature>
<dbReference type="EC" id="2.4.1.-" evidence="11"/>
<feature type="transmembrane region" description="Helical" evidence="11">
    <location>
        <begin position="58"/>
        <end position="76"/>
    </location>
</feature>
<dbReference type="GO" id="GO:0000026">
    <property type="term" value="F:alpha-1,2-mannosyltransferase activity"/>
    <property type="evidence" value="ECO:0007669"/>
    <property type="project" value="TreeGrafter"/>
</dbReference>
<comment type="similarity">
    <text evidence="10">Belongs to the glycosyltransferase 22 family. PIGZ subfamily.</text>
</comment>
<keyword evidence="7 11" id="KW-0256">Endoplasmic reticulum</keyword>
<feature type="transmembrane region" description="Helical" evidence="11">
    <location>
        <begin position="331"/>
        <end position="349"/>
    </location>
</feature>
<feature type="transmembrane region" description="Helical" evidence="11">
    <location>
        <begin position="356"/>
        <end position="376"/>
    </location>
</feature>
<feature type="transmembrane region" description="Helical" evidence="11">
    <location>
        <begin position="171"/>
        <end position="198"/>
    </location>
</feature>
<dbReference type="PANTHER" id="PTHR22760:SF3">
    <property type="entry name" value="GPI MANNOSYLTRANSFERASE 4"/>
    <property type="match status" value="1"/>
</dbReference>
<keyword evidence="6 11" id="KW-0812">Transmembrane</keyword>
<sequence length="546" mass="62600">MDCLWLKMIWLHLIALRFMLCILPQTGLISEREFSESSELTAANVFGIVNNGHSSQPVLFPLLSSGLPFLLLQYISKLFPSIITPYTLLLVPRFFMTITSLVVDILTYKISLKLYNSQEKAHYASLMFASSAISWIFCTRTFVATFQLVLVTTILFLIICKDYSHNQVLLISYLSSLATYVDVQSAGMVLLPLVFWLLRSRTTFVSKAISLLLGCTFTFAILTLIDCFFSTPEKLVDLYDTGIQQMSNLFIKLNFAPYDQFSKYIEVTAIDFQAAKLLLVLSPLYLFAFWKTFTQTHNGAISNLKWSVNMMWTLITANLLLVLLFTPHDYYVLLSLTVPLVVLGSFCLSHIKHVKLLCGSWMVLNIFTFLCFGMAYEGGMLPCIEYLHSIVKTHSQISNNSDINVLFYRTPLPPIHLINWPAKESTTRTTVSALQIQHSMETDLKLLEMHINRSLIYDNSIMYIIFPASIPCKTYMHLNSMYHLELFFEFFPHLTFIDPIWQHGNGCVEESRTFSKVLGLSSLKMYRITHLSRPTKHTIHYNIFSQ</sequence>
<evidence type="ECO:0000256" key="9">
    <source>
        <dbReference type="ARBA" id="ARBA00023136"/>
    </source>
</evidence>
<dbReference type="EMBL" id="LR789010">
    <property type="protein sequence ID" value="CAB3264872.1"/>
    <property type="molecule type" value="mRNA"/>
</dbReference>
<keyword evidence="12" id="KW-0732">Signal</keyword>
<evidence type="ECO:0000256" key="4">
    <source>
        <dbReference type="ARBA" id="ARBA00022676"/>
    </source>
</evidence>
<proteinExistence type="evidence at transcript level"/>
<comment type="pathway">
    <text evidence="2">Glycolipid biosynthesis; glycosylphosphatidylinositol-anchor biosynthesis.</text>
</comment>
<keyword evidence="3" id="KW-0337">GPI-anchor biosynthesis</keyword>
<keyword evidence="4 11" id="KW-0328">Glycosyltransferase</keyword>
<keyword evidence="8 11" id="KW-1133">Transmembrane helix</keyword>
<feature type="transmembrane region" description="Helical" evidence="11">
    <location>
        <begin position="82"/>
        <end position="106"/>
    </location>
</feature>
<comment type="subcellular location">
    <subcellularLocation>
        <location evidence="1 11">Endoplasmic reticulum membrane</location>
        <topology evidence="1 11">Multi-pass membrane protein</topology>
    </subcellularLocation>
</comment>
<evidence type="ECO:0000313" key="13">
    <source>
        <dbReference type="EMBL" id="CAB3264872.1"/>
    </source>
</evidence>
<feature type="transmembrane region" description="Helical" evidence="11">
    <location>
        <begin position="126"/>
        <end position="159"/>
    </location>
</feature>
<gene>
    <name evidence="13" type="primary">Pigz</name>
</gene>
<evidence type="ECO:0000256" key="12">
    <source>
        <dbReference type="SAM" id="SignalP"/>
    </source>
</evidence>
<evidence type="ECO:0000256" key="1">
    <source>
        <dbReference type="ARBA" id="ARBA00004477"/>
    </source>
</evidence>